<organism evidence="1 2">
    <name type="scientific">Thermomonospora umbrina</name>
    <dbReference type="NCBI Taxonomy" id="111806"/>
    <lineage>
        <taxon>Bacteria</taxon>
        <taxon>Bacillati</taxon>
        <taxon>Actinomycetota</taxon>
        <taxon>Actinomycetes</taxon>
        <taxon>Streptosporangiales</taxon>
        <taxon>Thermomonosporaceae</taxon>
        <taxon>Thermomonospora</taxon>
    </lineage>
</organism>
<comment type="caution">
    <text evidence="1">The sequence shown here is derived from an EMBL/GenBank/DDBJ whole genome shotgun (WGS) entry which is preliminary data.</text>
</comment>
<dbReference type="RefSeq" id="WP_211328871.1">
    <property type="nucleotide sequence ID" value="NZ_QTTT01000001.1"/>
</dbReference>
<evidence type="ECO:0000313" key="2">
    <source>
        <dbReference type="Proteomes" id="UP000256661"/>
    </source>
</evidence>
<dbReference type="Proteomes" id="UP000256661">
    <property type="component" value="Unassembled WGS sequence"/>
</dbReference>
<evidence type="ECO:0008006" key="3">
    <source>
        <dbReference type="Google" id="ProtNLM"/>
    </source>
</evidence>
<accession>A0A3D9SY10</accession>
<gene>
    <name evidence="1" type="ORF">DFJ69_6316</name>
</gene>
<sequence length="619" mass="68662">MQGSRGGRRAAQPDAGWQAPERLLNDEMAVRFIAERDGQEEIFDFAPLPVQPPVTRWLARAFARRTGPRQAVKHVATAKLLFGTVRVFAESLGRCRPAVHDVADLTPAHLQAFYDDIQEATGGGDYRLQTLRSVLRDDPELPETVRTALVLEWAPAKKPQTEPVEKEYTDQEWQQIMTAIRRDIRNARDRIRAGRHHLALFRGGEFAEGSAEEAEGHLLDFFDRTGDFPRYGGKNHHRVNAVNAFGGSTVLAARLCLTLHEMTAFALLLTALTGENFGTVAKWPAAHYRPDGGLGHGPEVALVEEVKARRGPEREHMVVPLEDLPPGLGEVLATTGEERLLLSPLKVYRLLLELSEVSRRHGGHSGAFTAKGCGPGRYGGNSWARGPGSQHVARWARDRGFSAEDRVALHVGRIRQTVIERRRRPVAHTRNTMNDQYLMPGKRVRQESQTVVAAAQLAEVDKARGRHRVPVFTAAFVARFRSDPQAASAEVGLEPEALKRLVEGDQDTALASCTDHLAGPHTPAGQPCMASFLSCLDCVNARALPHQLPVQIAAAENLAALRPHLEPAVWEIRWKPRLQQLHDIANAYTPAERHRAQVLISDQDRQTVADLLDGRWDLR</sequence>
<reference evidence="1 2" key="1">
    <citation type="submission" date="2018-08" db="EMBL/GenBank/DDBJ databases">
        <title>Sequencing the genomes of 1000 actinobacteria strains.</title>
        <authorList>
            <person name="Klenk H.-P."/>
        </authorList>
    </citation>
    <scope>NUCLEOTIDE SEQUENCE [LARGE SCALE GENOMIC DNA]</scope>
    <source>
        <strain evidence="1 2">DSM 43927</strain>
    </source>
</reference>
<protein>
    <recommendedName>
        <fullName evidence="3">Core-binding (CB) domain-containing protein</fullName>
    </recommendedName>
</protein>
<name>A0A3D9SY10_9ACTN</name>
<evidence type="ECO:0000313" key="1">
    <source>
        <dbReference type="EMBL" id="REF00739.1"/>
    </source>
</evidence>
<proteinExistence type="predicted"/>
<dbReference type="EMBL" id="QTTT01000001">
    <property type="protein sequence ID" value="REF00739.1"/>
    <property type="molecule type" value="Genomic_DNA"/>
</dbReference>
<keyword evidence="2" id="KW-1185">Reference proteome</keyword>
<dbReference type="AlphaFoldDB" id="A0A3D9SY10"/>